<accession>A0ABV6IFA5</accession>
<reference evidence="1 2" key="1">
    <citation type="submission" date="2024-09" db="EMBL/GenBank/DDBJ databases">
        <authorList>
            <person name="Sun Q."/>
            <person name="Mori K."/>
        </authorList>
    </citation>
    <scope>NUCLEOTIDE SEQUENCE [LARGE SCALE GENOMIC DNA]</scope>
    <source>
        <strain evidence="1 2">CCM 8677</strain>
    </source>
</reference>
<dbReference type="SUPFAM" id="SSF159238">
    <property type="entry name" value="SO1590-like"/>
    <property type="match status" value="1"/>
</dbReference>
<sequence>MHQIRGSFDVKLQPQAPAAAIAEAHLGRQTIDKQFHGELSAHSLGEMLAAMTEVKGSAGYVAIERVNGTLQGKRGSFVLMHTGVMDKGTPHLTIQVVPDSATDELVGLKGQMQIEIKDGKHFYVFDYSLP</sequence>
<proteinExistence type="predicted"/>
<evidence type="ECO:0000313" key="1">
    <source>
        <dbReference type="EMBL" id="MFC0350515.1"/>
    </source>
</evidence>
<protein>
    <submittedName>
        <fullName evidence="1">DUF3224 domain-containing protein</fullName>
    </submittedName>
</protein>
<organism evidence="1 2">
    <name type="scientific">Undibacterium danionis</name>
    <dbReference type="NCBI Taxonomy" id="1812100"/>
    <lineage>
        <taxon>Bacteria</taxon>
        <taxon>Pseudomonadati</taxon>
        <taxon>Pseudomonadota</taxon>
        <taxon>Betaproteobacteria</taxon>
        <taxon>Burkholderiales</taxon>
        <taxon>Oxalobacteraceae</taxon>
        <taxon>Undibacterium</taxon>
    </lineage>
</organism>
<gene>
    <name evidence="1" type="ORF">ACFFJH_11900</name>
</gene>
<dbReference type="Pfam" id="PF11528">
    <property type="entry name" value="DUF3224"/>
    <property type="match status" value="1"/>
</dbReference>
<dbReference type="InterPro" id="IPR021607">
    <property type="entry name" value="DUF3224"/>
</dbReference>
<comment type="caution">
    <text evidence="1">The sequence shown here is derived from an EMBL/GenBank/DDBJ whole genome shotgun (WGS) entry which is preliminary data.</text>
</comment>
<dbReference type="Proteomes" id="UP001589844">
    <property type="component" value="Unassembled WGS sequence"/>
</dbReference>
<dbReference type="InterPro" id="IPR023159">
    <property type="entry name" value="SO1590-like_sf"/>
</dbReference>
<dbReference type="EMBL" id="JBHLXJ010000013">
    <property type="protein sequence ID" value="MFC0350515.1"/>
    <property type="molecule type" value="Genomic_DNA"/>
</dbReference>
<evidence type="ECO:0000313" key="2">
    <source>
        <dbReference type="Proteomes" id="UP001589844"/>
    </source>
</evidence>
<keyword evidence="2" id="KW-1185">Reference proteome</keyword>
<dbReference type="Gene3D" id="2.40.350.10">
    <property type="entry name" value="SO1590-like"/>
    <property type="match status" value="1"/>
</dbReference>
<dbReference type="RefSeq" id="WP_390212884.1">
    <property type="nucleotide sequence ID" value="NZ_JBHLXJ010000013.1"/>
</dbReference>
<name>A0ABV6IFA5_9BURK</name>